<name>A0A8I0N1C2_BRUAN</name>
<evidence type="ECO:0000313" key="1">
    <source>
        <dbReference type="EMBL" id="MBE0559894.1"/>
    </source>
</evidence>
<accession>A0A8I0N1C2</accession>
<reference evidence="1" key="2">
    <citation type="submission" date="2020-10" db="EMBL/GenBank/DDBJ databases">
        <title>Enrichment of novel Verrucomicrobia, Bacteroidetes and Krumholzibacteria in an oxygen-limited, methane- and iron-fed bioreactor inoculated with Bothnian Sea sediments.</title>
        <authorList>
            <person name="Martins P.D."/>
            <person name="de Jong A."/>
            <person name="Lenstra W.K."/>
            <person name="van Helmond N.A.G.M."/>
            <person name="Slomp C.P."/>
            <person name="Jetten M.S.M."/>
            <person name="Welte C.U."/>
            <person name="Rasigraf O."/>
        </authorList>
    </citation>
    <scope>NUCLEOTIDE SEQUENCE</scope>
    <source>
        <strain evidence="1">MAG47</strain>
    </source>
</reference>
<dbReference type="AlphaFoldDB" id="A0A8I0N1C2"/>
<sequence length="104" mass="11923">MATYFLSFTLDKRTIGGRDYDTRWNALYEEVHGMSGRNYWVKTTSFIVFETAKDIDQIVTTIKKAVSPTYDLVLIGSLDVKSARIFGPNDDPDIFEIMPYLKKA</sequence>
<organism evidence="1 2">
    <name type="scientific">Brucella anthropi</name>
    <name type="common">Ochrobactrum anthropi</name>
    <dbReference type="NCBI Taxonomy" id="529"/>
    <lineage>
        <taxon>Bacteria</taxon>
        <taxon>Pseudomonadati</taxon>
        <taxon>Pseudomonadota</taxon>
        <taxon>Alphaproteobacteria</taxon>
        <taxon>Hyphomicrobiales</taxon>
        <taxon>Brucellaceae</taxon>
        <taxon>Brucella/Ochrobactrum group</taxon>
        <taxon>Brucella</taxon>
    </lineage>
</organism>
<reference evidence="1" key="1">
    <citation type="submission" date="2020-09" db="EMBL/GenBank/DDBJ databases">
        <authorList>
            <person name="Dalcin Martins P."/>
        </authorList>
    </citation>
    <scope>NUCLEOTIDE SEQUENCE</scope>
    <source>
        <strain evidence="1">MAG47</strain>
    </source>
</reference>
<gene>
    <name evidence="1" type="ORF">IH622_03545</name>
</gene>
<dbReference type="EMBL" id="JACZKO010000011">
    <property type="protein sequence ID" value="MBE0559894.1"/>
    <property type="molecule type" value="Genomic_DNA"/>
</dbReference>
<dbReference type="Proteomes" id="UP000642265">
    <property type="component" value="Unassembled WGS sequence"/>
</dbReference>
<comment type="caution">
    <text evidence="1">The sequence shown here is derived from an EMBL/GenBank/DDBJ whole genome shotgun (WGS) entry which is preliminary data.</text>
</comment>
<evidence type="ECO:0000313" key="2">
    <source>
        <dbReference type="Proteomes" id="UP000642265"/>
    </source>
</evidence>
<proteinExistence type="predicted"/>
<protein>
    <submittedName>
        <fullName evidence="1">Uncharacterized protein</fullName>
    </submittedName>
</protein>